<feature type="region of interest" description="Disordered" evidence="1">
    <location>
        <begin position="76"/>
        <end position="96"/>
    </location>
</feature>
<dbReference type="OrthoDB" id="2496355at2759"/>
<keyword evidence="3" id="KW-1185">Reference proteome</keyword>
<organism evidence="2 3">
    <name type="scientific">Puccinia striiformis f. sp. tritici PST-78</name>
    <dbReference type="NCBI Taxonomy" id="1165861"/>
    <lineage>
        <taxon>Eukaryota</taxon>
        <taxon>Fungi</taxon>
        <taxon>Dikarya</taxon>
        <taxon>Basidiomycota</taxon>
        <taxon>Pucciniomycotina</taxon>
        <taxon>Pucciniomycetes</taxon>
        <taxon>Pucciniales</taxon>
        <taxon>Pucciniaceae</taxon>
        <taxon>Puccinia</taxon>
    </lineage>
</organism>
<protein>
    <submittedName>
        <fullName evidence="2">Uncharacterized protein</fullName>
    </submittedName>
</protein>
<reference evidence="3" key="1">
    <citation type="submission" date="2014-03" db="EMBL/GenBank/DDBJ databases">
        <title>The Genome Sequence of Puccinia striiformis f. sp. tritici PST-78.</title>
        <authorList>
            <consortium name="The Broad Institute Genome Sequencing Platform"/>
            <person name="Cuomo C."/>
            <person name="Hulbert S."/>
            <person name="Chen X."/>
            <person name="Walker B."/>
            <person name="Young S.K."/>
            <person name="Zeng Q."/>
            <person name="Gargeya S."/>
            <person name="Fitzgerald M."/>
            <person name="Haas B."/>
            <person name="Abouelleil A."/>
            <person name="Alvarado L."/>
            <person name="Arachchi H.M."/>
            <person name="Berlin A.M."/>
            <person name="Chapman S.B."/>
            <person name="Goldberg J."/>
            <person name="Griggs A."/>
            <person name="Gujja S."/>
            <person name="Hansen M."/>
            <person name="Howarth C."/>
            <person name="Imamovic A."/>
            <person name="Larimer J."/>
            <person name="McCowan C."/>
            <person name="Montmayeur A."/>
            <person name="Murphy C."/>
            <person name="Neiman D."/>
            <person name="Pearson M."/>
            <person name="Priest M."/>
            <person name="Roberts A."/>
            <person name="Saif S."/>
            <person name="Shea T."/>
            <person name="Sisk P."/>
            <person name="Sykes S."/>
            <person name="Wortman J."/>
            <person name="Nusbaum C."/>
            <person name="Birren B."/>
        </authorList>
    </citation>
    <scope>NUCLEOTIDE SEQUENCE [LARGE SCALE GENOMIC DNA]</scope>
    <source>
        <strain evidence="3">race PST-78</strain>
    </source>
</reference>
<dbReference type="AlphaFoldDB" id="A0A0L0V804"/>
<feature type="region of interest" description="Disordered" evidence="1">
    <location>
        <begin position="1"/>
        <end position="62"/>
    </location>
</feature>
<accession>A0A0L0V804</accession>
<gene>
    <name evidence="2" type="ORF">PSTG_11260</name>
</gene>
<sequence>MEFNLNELPAESSDEGSFFPTPTPYSIPTVTSAILPRKRKEQPAILSPARSRASRSRLGGDCSGSECVPLRFAGENDVGTSHSGVRESPTVDDSVVESGTSRYNTGNHHTAAIQLFHAPPDDKVMYLSDTTLPGLPPLEQKGWKEIDYAYLISHGVVIEELVNEFSNRFEKKIYSEDCQSNHSGSIDRHPTFSCARITIPDGSTFKKMAKILHHGNFFTQPSWRLYTLYNRLAVCLYKLHGEFCSQIPIPVLHHRDQQRKLFEWLENQIFAPTYGHPLCGIAPMPEMTWRSAASEPQLKHGEIQLELIKYFSEARIDPIISTSYLLGVYRTEHATEYSALRQSAIPSSEFLHRFSMKASFAAMLESFTKLAINLGIARISGQDRRSGKAKQHQALALPYVTIFEQTFRDAEIEKGELRSHFPQLPIALCVQKRGAGPKPLRTINAQGGKINDLKTVRPRFRSLLRSVDYLHIEALRKLQLNESECVARRKSVFQFLLDSVIQPEDSLPLVGCVETPEGIAPWYSESYGKPRSFGELQLKILEYFAEDLTPELLNHVPAFSLAAWHHADSHH</sequence>
<comment type="caution">
    <text evidence="2">The sequence shown here is derived from an EMBL/GenBank/DDBJ whole genome shotgun (WGS) entry which is preliminary data.</text>
</comment>
<dbReference type="EMBL" id="AJIL01000097">
    <property type="protein sequence ID" value="KNE95407.1"/>
    <property type="molecule type" value="Genomic_DNA"/>
</dbReference>
<dbReference type="Proteomes" id="UP000054564">
    <property type="component" value="Unassembled WGS sequence"/>
</dbReference>
<name>A0A0L0V804_9BASI</name>
<evidence type="ECO:0000313" key="2">
    <source>
        <dbReference type="EMBL" id="KNE95407.1"/>
    </source>
</evidence>
<proteinExistence type="predicted"/>
<evidence type="ECO:0000313" key="3">
    <source>
        <dbReference type="Proteomes" id="UP000054564"/>
    </source>
</evidence>
<evidence type="ECO:0000256" key="1">
    <source>
        <dbReference type="SAM" id="MobiDB-lite"/>
    </source>
</evidence>